<organism evidence="6 7">
    <name type="scientific">Salinihabitans flavidus</name>
    <dbReference type="NCBI Taxonomy" id="569882"/>
    <lineage>
        <taxon>Bacteria</taxon>
        <taxon>Pseudomonadati</taxon>
        <taxon>Pseudomonadota</taxon>
        <taxon>Alphaproteobacteria</taxon>
        <taxon>Rhodobacterales</taxon>
        <taxon>Roseobacteraceae</taxon>
        <taxon>Salinihabitans</taxon>
    </lineage>
</organism>
<dbReference type="SUPFAM" id="SSF52518">
    <property type="entry name" value="Thiamin diphosphate-binding fold (THDP-binding)"/>
    <property type="match status" value="2"/>
</dbReference>
<keyword evidence="1" id="KW-0210">Decarboxylase</keyword>
<evidence type="ECO:0000256" key="2">
    <source>
        <dbReference type="ARBA" id="ARBA00023052"/>
    </source>
</evidence>
<evidence type="ECO:0000313" key="6">
    <source>
        <dbReference type="EMBL" id="SEO57971.1"/>
    </source>
</evidence>
<dbReference type="GO" id="GO:0030976">
    <property type="term" value="F:thiamine pyrophosphate binding"/>
    <property type="evidence" value="ECO:0007669"/>
    <property type="project" value="InterPro"/>
</dbReference>
<feature type="domain" description="Thiamine pyrophosphate enzyme TPP-binding" evidence="4">
    <location>
        <begin position="236"/>
        <end position="348"/>
    </location>
</feature>
<dbReference type="CDD" id="cd07035">
    <property type="entry name" value="TPP_PYR_POX_like"/>
    <property type="match status" value="1"/>
</dbReference>
<dbReference type="Gene3D" id="3.40.50.970">
    <property type="match status" value="2"/>
</dbReference>
<dbReference type="Pfam" id="PF02776">
    <property type="entry name" value="TPP_enzyme_N"/>
    <property type="match status" value="1"/>
</dbReference>
<evidence type="ECO:0000259" key="5">
    <source>
        <dbReference type="Pfam" id="PF02776"/>
    </source>
</evidence>
<dbReference type="NCBIfam" id="TIGR03297">
    <property type="entry name" value="Ppyr-DeCO2ase"/>
    <property type="match status" value="1"/>
</dbReference>
<keyword evidence="2" id="KW-0786">Thiamine pyrophosphate</keyword>
<feature type="domain" description="Thiamine pyrophosphate enzyme N-terminal TPP-binding" evidence="5">
    <location>
        <begin position="6"/>
        <end position="118"/>
    </location>
</feature>
<dbReference type="EMBL" id="FODS01000007">
    <property type="protein sequence ID" value="SEO57971.1"/>
    <property type="molecule type" value="Genomic_DNA"/>
</dbReference>
<evidence type="ECO:0000313" key="7">
    <source>
        <dbReference type="Proteomes" id="UP000198893"/>
    </source>
</evidence>
<dbReference type="PANTHER" id="PTHR42818">
    <property type="entry name" value="SULFOPYRUVATE DECARBOXYLASE SUBUNIT ALPHA"/>
    <property type="match status" value="1"/>
</dbReference>
<dbReference type="PANTHER" id="PTHR42818:SF1">
    <property type="entry name" value="SULFOPYRUVATE DECARBOXYLASE"/>
    <property type="match status" value="1"/>
</dbReference>
<proteinExistence type="predicted"/>
<keyword evidence="3" id="KW-0456">Lyase</keyword>
<evidence type="ECO:0000256" key="1">
    <source>
        <dbReference type="ARBA" id="ARBA00022793"/>
    </source>
</evidence>
<dbReference type="InterPro" id="IPR029061">
    <property type="entry name" value="THDP-binding"/>
</dbReference>
<dbReference type="GO" id="GO:0033980">
    <property type="term" value="F:phosphonopyruvate decarboxylase activity"/>
    <property type="evidence" value="ECO:0007669"/>
    <property type="project" value="InterPro"/>
</dbReference>
<gene>
    <name evidence="6" type="ORF">SAMN04490248_10756</name>
</gene>
<sequence length="380" mass="40001">MPMIDADAFIDGTAQIGINFFSGVPCSFLTPLLNSVISRPGTAYCGATSEGEAMAIAAGAWLAGRETAVMCQNSGLGNTINPVTSLNYSFRIPTLMIVTWRGQPGIGDEPQHELMGEITQDMLGLCRVNNAPFPTAPDQIAPTLHAARAHMDAEELPYALVLPKGGVAKSPLTQTPVDRRARPVITGDFTSATPPRRIDAMERIKAALPDAGFIATTGFCGRELYALSDDPGNLYVVGSMGGASAMGLGAALNTRKQIVVLDGDGAALMKLGNLATIGGEAPENLTHILLDNGLHESTGGQQTVSPNVDFAEIARACGYRAVARADRLADLDASLSVLMAQPGPRLLHLRVSPSQVEGLPRPTVGPPEVARRFRTFLSMT</sequence>
<dbReference type="InterPro" id="IPR011766">
    <property type="entry name" value="TPP_enzyme_TPP-bd"/>
</dbReference>
<dbReference type="GO" id="GO:0032923">
    <property type="term" value="P:organic phosphonate biosynthetic process"/>
    <property type="evidence" value="ECO:0007669"/>
    <property type="project" value="InterPro"/>
</dbReference>
<dbReference type="STRING" id="569882.SAMN04490248_10756"/>
<keyword evidence="6" id="KW-0670">Pyruvate</keyword>
<dbReference type="Pfam" id="PF02775">
    <property type="entry name" value="TPP_enzyme_C"/>
    <property type="match status" value="1"/>
</dbReference>
<dbReference type="InterPro" id="IPR012001">
    <property type="entry name" value="Thiamin_PyroP_enz_TPP-bd_dom"/>
</dbReference>
<dbReference type="InterPro" id="IPR051818">
    <property type="entry name" value="TPP_dependent_decarboxylase"/>
</dbReference>
<accession>A0A1H8QVI6</accession>
<evidence type="ECO:0000256" key="3">
    <source>
        <dbReference type="ARBA" id="ARBA00023239"/>
    </source>
</evidence>
<dbReference type="Proteomes" id="UP000198893">
    <property type="component" value="Unassembled WGS sequence"/>
</dbReference>
<evidence type="ECO:0000259" key="4">
    <source>
        <dbReference type="Pfam" id="PF02775"/>
    </source>
</evidence>
<dbReference type="InterPro" id="IPR017684">
    <property type="entry name" value="Phosphono-pyrv_decarboxylase"/>
</dbReference>
<name>A0A1H8QVI6_9RHOB</name>
<keyword evidence="7" id="KW-1185">Reference proteome</keyword>
<reference evidence="6 7" key="1">
    <citation type="submission" date="2016-10" db="EMBL/GenBank/DDBJ databases">
        <authorList>
            <person name="de Groot N.N."/>
        </authorList>
    </citation>
    <scope>NUCLEOTIDE SEQUENCE [LARGE SCALE GENOMIC DNA]</scope>
    <source>
        <strain evidence="6 7">DSM 27842</strain>
    </source>
</reference>
<dbReference type="AlphaFoldDB" id="A0A1H8QVI6"/>
<protein>
    <submittedName>
        <fullName evidence="6">Phosphonopyruvate decarboxylase</fullName>
    </submittedName>
</protein>